<feature type="region of interest" description="Disordered" evidence="1">
    <location>
        <begin position="140"/>
        <end position="173"/>
    </location>
</feature>
<name>A0ABD3J0B2_EUCGL</name>
<keyword evidence="4" id="KW-1185">Reference proteome</keyword>
<comment type="caution">
    <text evidence="3">The sequence shown here is derived from an EMBL/GenBank/DDBJ whole genome shotgun (WGS) entry which is preliminary data.</text>
</comment>
<feature type="chain" id="PRO_5044821192" evidence="2">
    <location>
        <begin position="25"/>
        <end position="173"/>
    </location>
</feature>
<keyword evidence="2" id="KW-0732">Signal</keyword>
<sequence length="173" mass="19594">MRGLVSLSNLYLLGPLGMWGLSESHIPLTLKVLTLFGSRLDDDPMGVLGKLKCLTTLRYDASPYDGKTLTVLEGTFPSLRVLKLWELRPLTEWTIQANAMQCLADLEVKYCEQLTEIDGLQQIKTLEVITLVRVPNELERSVREKQPNRPIIAKSTQTKKTANEEKDEDDYSE</sequence>
<dbReference type="PANTHER" id="PTHR15140:SF6">
    <property type="entry name" value="TUBULIN-SPECIFIC CHAPERONE COFACTOR E-LIKE PROTEIN"/>
    <property type="match status" value="1"/>
</dbReference>
<evidence type="ECO:0000313" key="4">
    <source>
        <dbReference type="Proteomes" id="UP001634007"/>
    </source>
</evidence>
<evidence type="ECO:0000256" key="1">
    <source>
        <dbReference type="SAM" id="MobiDB-lite"/>
    </source>
</evidence>
<reference evidence="3 4" key="1">
    <citation type="submission" date="2024-11" db="EMBL/GenBank/DDBJ databases">
        <title>Chromosome-level genome assembly of Eucalyptus globulus Labill. provides insights into its genome evolution.</title>
        <authorList>
            <person name="Li X."/>
        </authorList>
    </citation>
    <scope>NUCLEOTIDE SEQUENCE [LARGE SCALE GENOMIC DNA]</scope>
    <source>
        <strain evidence="3">CL2024</strain>
        <tissue evidence="3">Fresh tender leaves</tissue>
    </source>
</reference>
<accession>A0ABD3J0B2</accession>
<evidence type="ECO:0000256" key="2">
    <source>
        <dbReference type="SAM" id="SignalP"/>
    </source>
</evidence>
<protein>
    <submittedName>
        <fullName evidence="3">Uncharacterized protein</fullName>
    </submittedName>
</protein>
<gene>
    <name evidence="3" type="ORF">ACJRO7_005570</name>
</gene>
<dbReference type="InterPro" id="IPR032675">
    <property type="entry name" value="LRR_dom_sf"/>
</dbReference>
<dbReference type="Proteomes" id="UP001634007">
    <property type="component" value="Unassembled WGS sequence"/>
</dbReference>
<dbReference type="Gene3D" id="3.80.10.10">
    <property type="entry name" value="Ribonuclease Inhibitor"/>
    <property type="match status" value="1"/>
</dbReference>
<dbReference type="AlphaFoldDB" id="A0ABD3J0B2"/>
<organism evidence="3 4">
    <name type="scientific">Eucalyptus globulus</name>
    <name type="common">Tasmanian blue gum</name>
    <dbReference type="NCBI Taxonomy" id="34317"/>
    <lineage>
        <taxon>Eukaryota</taxon>
        <taxon>Viridiplantae</taxon>
        <taxon>Streptophyta</taxon>
        <taxon>Embryophyta</taxon>
        <taxon>Tracheophyta</taxon>
        <taxon>Spermatophyta</taxon>
        <taxon>Magnoliopsida</taxon>
        <taxon>eudicotyledons</taxon>
        <taxon>Gunneridae</taxon>
        <taxon>Pentapetalae</taxon>
        <taxon>rosids</taxon>
        <taxon>malvids</taxon>
        <taxon>Myrtales</taxon>
        <taxon>Myrtaceae</taxon>
        <taxon>Myrtoideae</taxon>
        <taxon>Eucalypteae</taxon>
        <taxon>Eucalyptus</taxon>
    </lineage>
</organism>
<evidence type="ECO:0000313" key="3">
    <source>
        <dbReference type="EMBL" id="KAL3720781.1"/>
    </source>
</evidence>
<dbReference type="EMBL" id="JBJKBG010000010">
    <property type="protein sequence ID" value="KAL3720781.1"/>
    <property type="molecule type" value="Genomic_DNA"/>
</dbReference>
<dbReference type="SUPFAM" id="SSF52058">
    <property type="entry name" value="L domain-like"/>
    <property type="match status" value="1"/>
</dbReference>
<proteinExistence type="predicted"/>
<dbReference type="PANTHER" id="PTHR15140">
    <property type="entry name" value="TUBULIN-SPECIFIC CHAPERONE E"/>
    <property type="match status" value="1"/>
</dbReference>
<feature type="signal peptide" evidence="2">
    <location>
        <begin position="1"/>
        <end position="24"/>
    </location>
</feature>